<protein>
    <recommendedName>
        <fullName evidence="2">DUF6532 domain-containing protein</fullName>
    </recommendedName>
</protein>
<dbReference type="OrthoDB" id="3192693at2759"/>
<reference evidence="3" key="1">
    <citation type="submission" date="2021-02" db="EMBL/GenBank/DDBJ databases">
        <authorList>
            <person name="Nieuwenhuis M."/>
            <person name="Van De Peppel L.J.J."/>
        </authorList>
    </citation>
    <scope>NUCLEOTIDE SEQUENCE</scope>
    <source>
        <strain evidence="3">D49</strain>
    </source>
</reference>
<dbReference type="AlphaFoldDB" id="A0A9P7FNQ1"/>
<evidence type="ECO:0000313" key="4">
    <source>
        <dbReference type="Proteomes" id="UP000717328"/>
    </source>
</evidence>
<evidence type="ECO:0000259" key="2">
    <source>
        <dbReference type="Pfam" id="PF20149"/>
    </source>
</evidence>
<comment type="caution">
    <text evidence="3">The sequence shown here is derived from an EMBL/GenBank/DDBJ whole genome shotgun (WGS) entry which is preliminary data.</text>
</comment>
<feature type="region of interest" description="Disordered" evidence="1">
    <location>
        <begin position="124"/>
        <end position="164"/>
    </location>
</feature>
<feature type="compositionally biased region" description="Acidic residues" evidence="1">
    <location>
        <begin position="146"/>
        <end position="164"/>
    </location>
</feature>
<reference evidence="3" key="2">
    <citation type="submission" date="2021-10" db="EMBL/GenBank/DDBJ databases">
        <title>Phylogenomics reveals ancestral predisposition of the termite-cultivated fungus Termitomyces towards a domesticated lifestyle.</title>
        <authorList>
            <person name="Auxier B."/>
            <person name="Grum-Grzhimaylo A."/>
            <person name="Cardenas M.E."/>
            <person name="Lodge J.D."/>
            <person name="Laessoe T."/>
            <person name="Pedersen O."/>
            <person name="Smith M.E."/>
            <person name="Kuyper T.W."/>
            <person name="Franco-Molano E.A."/>
            <person name="Baroni T.J."/>
            <person name="Aanen D.K."/>
        </authorList>
    </citation>
    <scope>NUCLEOTIDE SEQUENCE</scope>
    <source>
        <strain evidence="3">D49</strain>
    </source>
</reference>
<gene>
    <name evidence="3" type="ORF">H0H81_004982</name>
</gene>
<evidence type="ECO:0000256" key="1">
    <source>
        <dbReference type="SAM" id="MobiDB-lite"/>
    </source>
</evidence>
<sequence>MAMLLKLPQNPKTKTGYAGNAIFGNILSQTWFKDASLPGIIYKQYFNPISLETLALMFSLVDFGIKEWDTGRYVPKAFKEQDIIHNHKAFCADLQEWHSLSIPVTTNKRKKMFDHACKTAGAARPQLTGEAKERALQELKGHTGETDSDENSIDGSDEEDDDTV</sequence>
<feature type="compositionally biased region" description="Basic and acidic residues" evidence="1">
    <location>
        <begin position="130"/>
        <end position="145"/>
    </location>
</feature>
<dbReference type="Proteomes" id="UP000717328">
    <property type="component" value="Unassembled WGS sequence"/>
</dbReference>
<dbReference type="InterPro" id="IPR045341">
    <property type="entry name" value="DUF6532"/>
</dbReference>
<dbReference type="EMBL" id="JABCKI010006972">
    <property type="protein sequence ID" value="KAG5633831.1"/>
    <property type="molecule type" value="Genomic_DNA"/>
</dbReference>
<proteinExistence type="predicted"/>
<name>A0A9P7FNQ1_9AGAR</name>
<evidence type="ECO:0000313" key="3">
    <source>
        <dbReference type="EMBL" id="KAG5633831.1"/>
    </source>
</evidence>
<accession>A0A9P7FNQ1</accession>
<keyword evidence="4" id="KW-1185">Reference proteome</keyword>
<feature type="domain" description="DUF6532" evidence="2">
    <location>
        <begin position="10"/>
        <end position="97"/>
    </location>
</feature>
<dbReference type="Pfam" id="PF20149">
    <property type="entry name" value="DUF6532"/>
    <property type="match status" value="1"/>
</dbReference>
<organism evidence="3 4">
    <name type="scientific">Sphagnurus paluster</name>
    <dbReference type="NCBI Taxonomy" id="117069"/>
    <lineage>
        <taxon>Eukaryota</taxon>
        <taxon>Fungi</taxon>
        <taxon>Dikarya</taxon>
        <taxon>Basidiomycota</taxon>
        <taxon>Agaricomycotina</taxon>
        <taxon>Agaricomycetes</taxon>
        <taxon>Agaricomycetidae</taxon>
        <taxon>Agaricales</taxon>
        <taxon>Tricholomatineae</taxon>
        <taxon>Lyophyllaceae</taxon>
        <taxon>Sphagnurus</taxon>
    </lineage>
</organism>